<proteinExistence type="predicted"/>
<keyword evidence="2" id="KW-1185">Reference proteome</keyword>
<gene>
    <name evidence="1" type="ORF">SAMN05421686_101119</name>
</gene>
<sequence length="363" mass="41735">MSEITNDTNSGVEALTGFSFQRNSAIFIVLDNYDFLVTHDFFICIEHHDDVIFSHLNDSNEVFKVDAYQAKKSTSEWATEKVLAEIIAKMTLVGHDLDKDIIDKSEDYSQGLTFLTNKSVKLNCGCKKKSEKKYSEIVRENNLVAFYSDLHSKIQGNILNNLKHFTYETSQLEKVSFRYIDIGNTDKAQQNQLIGMISDLFKDKVSDPSAALDLLLKLFRQVETVYNQGGTSKLLDESKRVYGKDILKAINVICSKSKAFKLWRDNAQELSEALRIPISKGRNYAEILNNCFDYFKDLKQVEFQKIYHFVNDNRDIDDLSYSDVSCIKKINEKFHQMHQTQLDKILVSFVIIAAYVETRNIVS</sequence>
<dbReference type="OrthoDB" id="982578at2"/>
<protein>
    <recommendedName>
        <fullName evidence="3">CD-NTase associated protein 4-like DNA endonuclease domain-containing protein</fullName>
    </recommendedName>
</protein>
<organism evidence="1 2">
    <name type="scientific">Thalassolituus maritimus</name>
    <dbReference type="NCBI Taxonomy" id="484498"/>
    <lineage>
        <taxon>Bacteria</taxon>
        <taxon>Pseudomonadati</taxon>
        <taxon>Pseudomonadota</taxon>
        <taxon>Gammaproteobacteria</taxon>
        <taxon>Oceanospirillales</taxon>
        <taxon>Oceanospirillaceae</taxon>
        <taxon>Thalassolituus</taxon>
    </lineage>
</organism>
<reference evidence="2" key="1">
    <citation type="submission" date="2017-01" db="EMBL/GenBank/DDBJ databases">
        <authorList>
            <person name="Varghese N."/>
            <person name="Submissions S."/>
        </authorList>
    </citation>
    <scope>NUCLEOTIDE SEQUENCE [LARGE SCALE GENOMIC DNA]</scope>
    <source>
        <strain evidence="2">DSM 24913</strain>
    </source>
</reference>
<dbReference type="AlphaFoldDB" id="A0A1N7IXT3"/>
<name>A0A1N7IXT3_9GAMM</name>
<evidence type="ECO:0008006" key="3">
    <source>
        <dbReference type="Google" id="ProtNLM"/>
    </source>
</evidence>
<dbReference type="Proteomes" id="UP000185639">
    <property type="component" value="Unassembled WGS sequence"/>
</dbReference>
<evidence type="ECO:0000313" key="2">
    <source>
        <dbReference type="Proteomes" id="UP000185639"/>
    </source>
</evidence>
<dbReference type="STRING" id="484498.SAMN05421686_101119"/>
<dbReference type="EMBL" id="FTOH01000001">
    <property type="protein sequence ID" value="SIS41895.1"/>
    <property type="molecule type" value="Genomic_DNA"/>
</dbReference>
<dbReference type="RefSeq" id="WP_076513340.1">
    <property type="nucleotide sequence ID" value="NZ_FTOH01000001.1"/>
</dbReference>
<accession>A0A1N7IXT3</accession>
<evidence type="ECO:0000313" key="1">
    <source>
        <dbReference type="EMBL" id="SIS41895.1"/>
    </source>
</evidence>